<sequence length="231" mass="25220">MDQTLPDDAAANQSAWTPNGRPEPSQRRSAQSLTRMVKAARAVMLARKSEDFTLQEVSARGKVSTGSIYHRFESKDGLVRAVLLAELEKLDRTERGMVDRLMATCPSLDAYVPAYVAGFAEILRDNAVMIGLAMRRSGTDARMSSLGNRRASDSAHVATAALLHFAHEIEGDAAAKAATVFRMIFATVSRRVILDRDDSPECDDWESFVGELSWMSLIYLKSARPGGGVAP</sequence>
<dbReference type="EMBL" id="CP117418">
    <property type="protein sequence ID" value="WCT79750.1"/>
    <property type="molecule type" value="Genomic_DNA"/>
</dbReference>
<evidence type="ECO:0000256" key="3">
    <source>
        <dbReference type="SAM" id="MobiDB-lite"/>
    </source>
</evidence>
<dbReference type="RefSeq" id="WP_273620021.1">
    <property type="nucleotide sequence ID" value="NZ_CP117418.1"/>
</dbReference>
<feature type="region of interest" description="Disordered" evidence="3">
    <location>
        <begin position="1"/>
        <end position="30"/>
    </location>
</feature>
<reference evidence="5 6" key="1">
    <citation type="submission" date="2023-02" db="EMBL/GenBank/DDBJ databases">
        <title>Genome sequence of Novosphingobium humi KACC 19094.</title>
        <authorList>
            <person name="Kim S."/>
            <person name="Heo J."/>
            <person name="Kwon S.-W."/>
        </authorList>
    </citation>
    <scope>NUCLEOTIDE SEQUENCE [LARGE SCALE GENOMIC DNA]</scope>
    <source>
        <strain evidence="5 6">KACC 19094</strain>
        <plasmid evidence="5 6">unnamed1</plasmid>
    </source>
</reference>
<dbReference type="InterPro" id="IPR001647">
    <property type="entry name" value="HTH_TetR"/>
</dbReference>
<evidence type="ECO:0000313" key="6">
    <source>
        <dbReference type="Proteomes" id="UP001218231"/>
    </source>
</evidence>
<dbReference type="InterPro" id="IPR009057">
    <property type="entry name" value="Homeodomain-like_sf"/>
</dbReference>
<keyword evidence="1 2" id="KW-0238">DNA-binding</keyword>
<proteinExistence type="predicted"/>
<keyword evidence="5" id="KW-0614">Plasmid</keyword>
<feature type="domain" description="HTH tetR-type" evidence="4">
    <location>
        <begin position="30"/>
        <end position="90"/>
    </location>
</feature>
<organism evidence="5 6">
    <name type="scientific">Novosphingobium humi</name>
    <dbReference type="NCBI Taxonomy" id="2282397"/>
    <lineage>
        <taxon>Bacteria</taxon>
        <taxon>Pseudomonadati</taxon>
        <taxon>Pseudomonadota</taxon>
        <taxon>Alphaproteobacteria</taxon>
        <taxon>Sphingomonadales</taxon>
        <taxon>Sphingomonadaceae</taxon>
        <taxon>Novosphingobium</taxon>
    </lineage>
</organism>
<dbReference type="Proteomes" id="UP001218231">
    <property type="component" value="Plasmid unnamed1"/>
</dbReference>
<evidence type="ECO:0000313" key="5">
    <source>
        <dbReference type="EMBL" id="WCT79750.1"/>
    </source>
</evidence>
<evidence type="ECO:0000256" key="2">
    <source>
        <dbReference type="PROSITE-ProRule" id="PRU00335"/>
    </source>
</evidence>
<dbReference type="SUPFAM" id="SSF46689">
    <property type="entry name" value="Homeodomain-like"/>
    <property type="match status" value="1"/>
</dbReference>
<accession>A0ABY7U561</accession>
<feature type="DNA-binding region" description="H-T-H motif" evidence="2">
    <location>
        <begin position="53"/>
        <end position="72"/>
    </location>
</feature>
<geneLocation type="plasmid" evidence="5 6">
    <name>unnamed1</name>
</geneLocation>
<dbReference type="Pfam" id="PF00440">
    <property type="entry name" value="TetR_N"/>
    <property type="match status" value="1"/>
</dbReference>
<dbReference type="Gene3D" id="1.10.357.10">
    <property type="entry name" value="Tetracycline Repressor, domain 2"/>
    <property type="match status" value="1"/>
</dbReference>
<keyword evidence="6" id="KW-1185">Reference proteome</keyword>
<gene>
    <name evidence="5" type="ORF">PQ457_16930</name>
</gene>
<evidence type="ECO:0000259" key="4">
    <source>
        <dbReference type="PROSITE" id="PS50977"/>
    </source>
</evidence>
<evidence type="ECO:0000256" key="1">
    <source>
        <dbReference type="ARBA" id="ARBA00023125"/>
    </source>
</evidence>
<name>A0ABY7U561_9SPHN</name>
<dbReference type="PROSITE" id="PS50977">
    <property type="entry name" value="HTH_TETR_2"/>
    <property type="match status" value="1"/>
</dbReference>
<protein>
    <submittedName>
        <fullName evidence="5">TetR/AcrR family transcriptional regulator</fullName>
    </submittedName>
</protein>